<organism evidence="1 2">
    <name type="scientific">Sphaerodactylus townsendi</name>
    <dbReference type="NCBI Taxonomy" id="933632"/>
    <lineage>
        <taxon>Eukaryota</taxon>
        <taxon>Metazoa</taxon>
        <taxon>Chordata</taxon>
        <taxon>Craniata</taxon>
        <taxon>Vertebrata</taxon>
        <taxon>Euteleostomi</taxon>
        <taxon>Lepidosauria</taxon>
        <taxon>Squamata</taxon>
        <taxon>Bifurcata</taxon>
        <taxon>Gekkota</taxon>
        <taxon>Sphaerodactylidae</taxon>
        <taxon>Sphaerodactylus</taxon>
    </lineage>
</organism>
<evidence type="ECO:0000313" key="1">
    <source>
        <dbReference type="EMBL" id="KAH8001766.1"/>
    </source>
</evidence>
<proteinExistence type="predicted"/>
<evidence type="ECO:0000313" key="2">
    <source>
        <dbReference type="Proteomes" id="UP000827872"/>
    </source>
</evidence>
<dbReference type="Proteomes" id="UP000827872">
    <property type="component" value="Linkage Group LG08"/>
</dbReference>
<keyword evidence="2" id="KW-1185">Reference proteome</keyword>
<name>A0ACB8F997_9SAUR</name>
<protein>
    <submittedName>
        <fullName evidence="1">Uncharacterized protein</fullName>
    </submittedName>
</protein>
<sequence>MGLEYPAPTSALLGSVSNRILLRSAPSGCHTPRQAGRERKLEPPVIELGMAGTPRCVLGCTRRWIPGYSQSSQREGTLARSPPAAAKPRSKALRSACARTQRLQESSGRPRSSNGPINVTRVARPGRVRRPTNGRTPELRRRRPPPADERPDGRVRDRIKLNHAKQPEEECLLAPHST</sequence>
<dbReference type="EMBL" id="CM037621">
    <property type="protein sequence ID" value="KAH8001766.1"/>
    <property type="molecule type" value="Genomic_DNA"/>
</dbReference>
<comment type="caution">
    <text evidence="1">The sequence shown here is derived from an EMBL/GenBank/DDBJ whole genome shotgun (WGS) entry which is preliminary data.</text>
</comment>
<gene>
    <name evidence="1" type="ORF">K3G42_015636</name>
</gene>
<reference evidence="1" key="1">
    <citation type="submission" date="2021-08" db="EMBL/GenBank/DDBJ databases">
        <title>The first chromosome-level gecko genome reveals the dynamic sex chromosomes of Neotropical dwarf geckos (Sphaerodactylidae: Sphaerodactylus).</title>
        <authorList>
            <person name="Pinto B.J."/>
            <person name="Keating S.E."/>
            <person name="Gamble T."/>
        </authorList>
    </citation>
    <scope>NUCLEOTIDE SEQUENCE</scope>
    <source>
        <strain evidence="1">TG3544</strain>
    </source>
</reference>
<accession>A0ACB8F997</accession>